<dbReference type="PANTHER" id="PTHR23502:SF132">
    <property type="entry name" value="POLYAMINE TRANSPORTER 2-RELATED"/>
    <property type="match status" value="1"/>
</dbReference>
<keyword evidence="8" id="KW-0997">Cell inner membrane</keyword>
<dbReference type="EMBL" id="JAABNR010000036">
    <property type="protein sequence ID" value="NBZ89847.1"/>
    <property type="molecule type" value="Genomic_DNA"/>
</dbReference>
<comment type="caution">
    <text evidence="8">Lacks conserved residue(s) required for the propagation of feature annotation.</text>
</comment>
<feature type="transmembrane region" description="Helical" evidence="8">
    <location>
        <begin position="365"/>
        <end position="385"/>
    </location>
</feature>
<dbReference type="GO" id="GO:0042910">
    <property type="term" value="F:xenobiotic transmembrane transporter activity"/>
    <property type="evidence" value="ECO:0007669"/>
    <property type="project" value="InterPro"/>
</dbReference>
<dbReference type="Pfam" id="PF07690">
    <property type="entry name" value="MFS_1"/>
    <property type="match status" value="1"/>
</dbReference>
<keyword evidence="11" id="KW-1185">Reference proteome</keyword>
<evidence type="ECO:0000256" key="8">
    <source>
        <dbReference type="RuleBase" id="RU365088"/>
    </source>
</evidence>
<comment type="subcellular location">
    <subcellularLocation>
        <location evidence="8">Cell inner membrane</location>
        <topology evidence="8">Multi-pass membrane protein</topology>
    </subcellularLocation>
    <subcellularLocation>
        <location evidence="1">Cell membrane</location>
        <topology evidence="1">Multi-pass membrane protein</topology>
    </subcellularLocation>
</comment>
<dbReference type="AlphaFoldDB" id="A0AAE4YBY3"/>
<gene>
    <name evidence="10" type="ORF">GV832_19865</name>
</gene>
<dbReference type="GO" id="GO:1990961">
    <property type="term" value="P:xenobiotic detoxification by transmembrane export across the plasma membrane"/>
    <property type="evidence" value="ECO:0007669"/>
    <property type="project" value="InterPro"/>
</dbReference>
<keyword evidence="4" id="KW-1003">Cell membrane</keyword>
<dbReference type="Gene3D" id="1.20.1720.10">
    <property type="entry name" value="Multidrug resistance protein D"/>
    <property type="match status" value="1"/>
</dbReference>
<dbReference type="Proteomes" id="UP001193501">
    <property type="component" value="Unassembled WGS sequence"/>
</dbReference>
<feature type="domain" description="Major facilitator superfamily (MFS) profile" evidence="9">
    <location>
        <begin position="1"/>
        <end position="390"/>
    </location>
</feature>
<name>A0AAE4YBY3_9RHOB</name>
<evidence type="ECO:0000256" key="2">
    <source>
        <dbReference type="ARBA" id="ARBA00006236"/>
    </source>
</evidence>
<comment type="similarity">
    <text evidence="2 8">Belongs to the major facilitator superfamily. Bcr/CmlA family.</text>
</comment>
<dbReference type="GO" id="GO:0015385">
    <property type="term" value="F:sodium:proton antiporter activity"/>
    <property type="evidence" value="ECO:0007669"/>
    <property type="project" value="TreeGrafter"/>
</dbReference>
<evidence type="ECO:0000256" key="6">
    <source>
        <dbReference type="ARBA" id="ARBA00022989"/>
    </source>
</evidence>
<dbReference type="InterPro" id="IPR020846">
    <property type="entry name" value="MFS_dom"/>
</dbReference>
<evidence type="ECO:0000256" key="4">
    <source>
        <dbReference type="ARBA" id="ARBA00022475"/>
    </source>
</evidence>
<evidence type="ECO:0000259" key="9">
    <source>
        <dbReference type="PROSITE" id="PS50850"/>
    </source>
</evidence>
<evidence type="ECO:0000256" key="5">
    <source>
        <dbReference type="ARBA" id="ARBA00022692"/>
    </source>
</evidence>
<organism evidence="10 11">
    <name type="scientific">Stagnihabitans tardus</name>
    <dbReference type="NCBI Taxonomy" id="2699202"/>
    <lineage>
        <taxon>Bacteria</taxon>
        <taxon>Pseudomonadati</taxon>
        <taxon>Pseudomonadota</taxon>
        <taxon>Alphaproteobacteria</taxon>
        <taxon>Rhodobacterales</taxon>
        <taxon>Paracoccaceae</taxon>
        <taxon>Stagnihabitans</taxon>
    </lineage>
</organism>
<feature type="transmembrane region" description="Helical" evidence="8">
    <location>
        <begin position="339"/>
        <end position="359"/>
    </location>
</feature>
<feature type="transmembrane region" description="Helical" evidence="8">
    <location>
        <begin position="275"/>
        <end position="295"/>
    </location>
</feature>
<evidence type="ECO:0000256" key="3">
    <source>
        <dbReference type="ARBA" id="ARBA00022448"/>
    </source>
</evidence>
<dbReference type="NCBIfam" id="TIGR00710">
    <property type="entry name" value="efflux_Bcr_CflA"/>
    <property type="match status" value="1"/>
</dbReference>
<evidence type="ECO:0000256" key="1">
    <source>
        <dbReference type="ARBA" id="ARBA00004651"/>
    </source>
</evidence>
<keyword evidence="6 8" id="KW-1133">Transmembrane helix</keyword>
<keyword evidence="3 8" id="KW-0813">Transport</keyword>
<dbReference type="InterPro" id="IPR011701">
    <property type="entry name" value="MFS"/>
</dbReference>
<proteinExistence type="inferred from homology"/>
<feature type="transmembrane region" description="Helical" evidence="8">
    <location>
        <begin position="158"/>
        <end position="179"/>
    </location>
</feature>
<feature type="transmembrane region" description="Helical" evidence="8">
    <location>
        <begin position="301"/>
        <end position="327"/>
    </location>
</feature>
<accession>A0AAE4YBY3</accession>
<evidence type="ECO:0000313" key="10">
    <source>
        <dbReference type="EMBL" id="NBZ89847.1"/>
    </source>
</evidence>
<dbReference type="GO" id="GO:0005886">
    <property type="term" value="C:plasma membrane"/>
    <property type="evidence" value="ECO:0007669"/>
    <property type="project" value="UniProtKB-SubCell"/>
</dbReference>
<keyword evidence="7 8" id="KW-0472">Membrane</keyword>
<feature type="transmembrane region" description="Helical" evidence="8">
    <location>
        <begin position="243"/>
        <end position="263"/>
    </location>
</feature>
<feature type="transmembrane region" description="Helical" evidence="8">
    <location>
        <begin position="130"/>
        <end position="152"/>
    </location>
</feature>
<dbReference type="CDD" id="cd17320">
    <property type="entry name" value="MFS_MdfA_MDR_like"/>
    <property type="match status" value="1"/>
</dbReference>
<dbReference type="PANTHER" id="PTHR23502">
    <property type="entry name" value="MAJOR FACILITATOR SUPERFAMILY"/>
    <property type="match status" value="1"/>
</dbReference>
<dbReference type="RefSeq" id="WP_168776638.1">
    <property type="nucleotide sequence ID" value="NZ_JAABNR010000036.1"/>
</dbReference>
<dbReference type="InterPro" id="IPR036259">
    <property type="entry name" value="MFS_trans_sf"/>
</dbReference>
<dbReference type="SUPFAM" id="SSF103473">
    <property type="entry name" value="MFS general substrate transporter"/>
    <property type="match status" value="1"/>
</dbReference>
<reference evidence="10" key="1">
    <citation type="submission" date="2020-01" db="EMBL/GenBank/DDBJ databases">
        <authorList>
            <person name="Chen W.-M."/>
        </authorList>
    </citation>
    <scope>NUCLEOTIDE SEQUENCE</scope>
    <source>
        <strain evidence="10">CYK-10</strain>
    </source>
</reference>
<dbReference type="PROSITE" id="PS50850">
    <property type="entry name" value="MFS"/>
    <property type="match status" value="1"/>
</dbReference>
<feature type="transmembrane region" description="Helical" evidence="8">
    <location>
        <begin position="73"/>
        <end position="91"/>
    </location>
</feature>
<feature type="transmembrane region" description="Helical" evidence="8">
    <location>
        <begin position="217"/>
        <end position="237"/>
    </location>
</feature>
<feature type="transmembrane region" description="Helical" evidence="8">
    <location>
        <begin position="44"/>
        <end position="61"/>
    </location>
</feature>
<evidence type="ECO:0000256" key="7">
    <source>
        <dbReference type="ARBA" id="ARBA00023136"/>
    </source>
</evidence>
<comment type="caution">
    <text evidence="10">The sequence shown here is derived from an EMBL/GenBank/DDBJ whole genome shotgun (WGS) entry which is preliminary data.</text>
</comment>
<keyword evidence="5 8" id="KW-0812">Transmembrane</keyword>
<dbReference type="InterPro" id="IPR004812">
    <property type="entry name" value="Efflux_drug-R_Bcr/CmlA"/>
</dbReference>
<protein>
    <recommendedName>
        <fullName evidence="8">Bcr/CflA family efflux transporter</fullName>
    </recommendedName>
</protein>
<evidence type="ECO:0000313" key="11">
    <source>
        <dbReference type="Proteomes" id="UP001193501"/>
    </source>
</evidence>
<sequence length="390" mass="39407">MSNIRTLGTLAVLLGFASISTDLFLPALPTMAEALGAGPGQMELVVSTYLAGFGFGQLLWGPISDRFGRRGPILLGVAVFALGSAGCALATAPWQIILWRIVQALGASAGVALARAMIRDLYERDRAAKILSGLMTVMAVAPLVGPSLGAAILKVAPWQAIFWLLVGFGLATLVAVMALPESLAPDKRTKGALSGAFRDYALHLTNRGLMTRAGALGFYYLGVFAGIAGAPFAYITHHGLSPQAYALVFGSGIVGLMAANMLNARLVTTLGAERMLRIGTLGAAVTGLAFAAVTATDWQGVAGLVAVNLGFTAMNGLIAANAVAGALASVKHAAGSASAVVGALQYGGGMAGAALVAALADGTPWPMGLVVALGGCGSLLCAWAAGRQVT</sequence>
<feature type="transmembrane region" description="Helical" evidence="8">
    <location>
        <begin position="97"/>
        <end position="118"/>
    </location>
</feature>